<protein>
    <submittedName>
        <fullName evidence="10">Delta fatty acid desaturase</fullName>
    </submittedName>
</protein>
<dbReference type="STRING" id="1262450.S3BQJ4"/>
<dbReference type="HOGENOM" id="CLU_033094_0_0_1"/>
<keyword evidence="11" id="KW-1185">Reference proteome</keyword>
<dbReference type="VEuPathDB" id="FungiDB:F503_03986"/>
<feature type="transmembrane region" description="Helical" evidence="7">
    <location>
        <begin position="256"/>
        <end position="276"/>
    </location>
</feature>
<evidence type="ECO:0000259" key="8">
    <source>
        <dbReference type="Pfam" id="PF00487"/>
    </source>
</evidence>
<evidence type="ECO:0000256" key="6">
    <source>
        <dbReference type="SAM" id="MobiDB-lite"/>
    </source>
</evidence>
<evidence type="ECO:0000256" key="7">
    <source>
        <dbReference type="SAM" id="Phobius"/>
    </source>
</evidence>
<dbReference type="GO" id="GO:0016717">
    <property type="term" value="F:oxidoreductase activity, acting on paired donors, with oxidation of a pair of donors resulting in the reduction of molecular oxygen to two molecules of water"/>
    <property type="evidence" value="ECO:0007669"/>
    <property type="project" value="InterPro"/>
</dbReference>
<dbReference type="PANTHER" id="PTHR32100">
    <property type="entry name" value="OMEGA-6 FATTY ACID DESATURASE, CHLOROPLASTIC"/>
    <property type="match status" value="1"/>
</dbReference>
<dbReference type="Pfam" id="PF00487">
    <property type="entry name" value="FA_desaturase"/>
    <property type="match status" value="1"/>
</dbReference>
<organism evidence="10 11">
    <name type="scientific">Ophiostoma piceae (strain UAMH 11346)</name>
    <name type="common">Sap stain fungus</name>
    <dbReference type="NCBI Taxonomy" id="1262450"/>
    <lineage>
        <taxon>Eukaryota</taxon>
        <taxon>Fungi</taxon>
        <taxon>Dikarya</taxon>
        <taxon>Ascomycota</taxon>
        <taxon>Pezizomycotina</taxon>
        <taxon>Sordariomycetes</taxon>
        <taxon>Sordariomycetidae</taxon>
        <taxon>Ophiostomatales</taxon>
        <taxon>Ophiostomataceae</taxon>
        <taxon>Ophiostoma</taxon>
    </lineage>
</organism>
<dbReference type="EMBL" id="KE148175">
    <property type="protein sequence ID" value="EPE02637.1"/>
    <property type="molecule type" value="Genomic_DNA"/>
</dbReference>
<name>S3BQJ4_OPHP1</name>
<gene>
    <name evidence="10" type="ORF">F503_03986</name>
</gene>
<comment type="similarity">
    <text evidence="3">Belongs to the fatty acid desaturase type 1 family.</text>
</comment>
<feature type="domain" description="Fatty acid desaturase N-terminal" evidence="9">
    <location>
        <begin position="24"/>
        <end position="66"/>
    </location>
</feature>
<dbReference type="OrthoDB" id="1461976at2759"/>
<proteinExistence type="inferred from homology"/>
<keyword evidence="4" id="KW-0560">Oxidoreductase</keyword>
<dbReference type="eggNOG" id="ENOG502QQNB">
    <property type="taxonomic scope" value="Eukaryota"/>
</dbReference>
<keyword evidence="5 7" id="KW-0472">Membrane</keyword>
<sequence>MTTDSKMVRQRTVQPGAVEKKTATRAPTEFPDIQTIRNAIPAHCFEGEVLHSMAYVVRDIAMAGGLGWAALTYIPQLTGGEWASDSAVRTVAWIIYGYVQGLVCTGIWILAHEAGHGAFSRHRVLNDVVGWVLHSALLVPYFSWKFSHHRHHRFTGHMDKDMAFVPQTVERREEKKQPENWSTIGKLLFSHETAELFEDTPIVQAAKLIFHQVAGFQTYLLFNVSAGKDSKQREQPGWLRVSHFEPTSAVFRSGEGIFVALSDLGLGLTLLALWAASKTTLVGGWETVCLLYVIPYLWVHHWLVAITYLHHNHPDVHHYDAEGWTFVKGALATVDRDFGWVGRHLFHGIIDTHVVHHLFPRIPFYKAEEATEAIKPLLGPLYHQEKRSFMSQLWSTWTTCKYVENDPHVPGAMRWAN</sequence>
<evidence type="ECO:0000259" key="9">
    <source>
        <dbReference type="Pfam" id="PF11960"/>
    </source>
</evidence>
<evidence type="ECO:0000256" key="4">
    <source>
        <dbReference type="ARBA" id="ARBA00023002"/>
    </source>
</evidence>
<dbReference type="InterPro" id="IPR021863">
    <property type="entry name" value="FAS_N"/>
</dbReference>
<accession>S3BQJ4</accession>
<keyword evidence="7" id="KW-0812">Transmembrane</keyword>
<evidence type="ECO:0000313" key="10">
    <source>
        <dbReference type="EMBL" id="EPE02637.1"/>
    </source>
</evidence>
<comment type="subcellular location">
    <subcellularLocation>
        <location evidence="1">Membrane</location>
    </subcellularLocation>
</comment>
<comment type="pathway">
    <text evidence="2">Lipid metabolism.</text>
</comment>
<feature type="transmembrane region" description="Helical" evidence="7">
    <location>
        <begin position="288"/>
        <end position="309"/>
    </location>
</feature>
<dbReference type="GO" id="GO:0016020">
    <property type="term" value="C:membrane"/>
    <property type="evidence" value="ECO:0007669"/>
    <property type="project" value="UniProtKB-SubCell"/>
</dbReference>
<dbReference type="Pfam" id="PF11960">
    <property type="entry name" value="DUF3474"/>
    <property type="match status" value="1"/>
</dbReference>
<dbReference type="Proteomes" id="UP000016923">
    <property type="component" value="Unassembled WGS sequence"/>
</dbReference>
<feature type="domain" description="Fatty acid desaturase" evidence="8">
    <location>
        <begin position="93"/>
        <end position="381"/>
    </location>
</feature>
<dbReference type="InterPro" id="IPR012171">
    <property type="entry name" value="Fatty_acid_desaturase"/>
</dbReference>
<evidence type="ECO:0000313" key="11">
    <source>
        <dbReference type="Proteomes" id="UP000016923"/>
    </source>
</evidence>
<evidence type="ECO:0000256" key="5">
    <source>
        <dbReference type="ARBA" id="ARBA00023136"/>
    </source>
</evidence>
<evidence type="ECO:0000256" key="3">
    <source>
        <dbReference type="ARBA" id="ARBA00009295"/>
    </source>
</evidence>
<reference evidence="10 11" key="1">
    <citation type="journal article" date="2013" name="BMC Genomics">
        <title>The genome and transcriptome of the pine saprophyte Ophiostoma piceae, and a comparison with the bark beetle-associated pine pathogen Grosmannia clavigera.</title>
        <authorList>
            <person name="Haridas S."/>
            <person name="Wang Y."/>
            <person name="Lim L."/>
            <person name="Massoumi Alamouti S."/>
            <person name="Jackman S."/>
            <person name="Docking R."/>
            <person name="Robertson G."/>
            <person name="Birol I."/>
            <person name="Bohlmann J."/>
            <person name="Breuil C."/>
        </authorList>
    </citation>
    <scope>NUCLEOTIDE SEQUENCE [LARGE SCALE GENOMIC DNA]</scope>
    <source>
        <strain evidence="10 11">UAMH 11346</strain>
    </source>
</reference>
<dbReference type="AlphaFoldDB" id="S3BQJ4"/>
<evidence type="ECO:0000256" key="2">
    <source>
        <dbReference type="ARBA" id="ARBA00005189"/>
    </source>
</evidence>
<evidence type="ECO:0000256" key="1">
    <source>
        <dbReference type="ARBA" id="ARBA00004370"/>
    </source>
</evidence>
<dbReference type="CDD" id="cd03507">
    <property type="entry name" value="Delta12-FADS-like"/>
    <property type="match status" value="1"/>
</dbReference>
<feature type="transmembrane region" description="Helical" evidence="7">
    <location>
        <begin position="124"/>
        <end position="144"/>
    </location>
</feature>
<dbReference type="InterPro" id="IPR005804">
    <property type="entry name" value="FA_desaturase_dom"/>
</dbReference>
<keyword evidence="7" id="KW-1133">Transmembrane helix</keyword>
<feature type="region of interest" description="Disordered" evidence="6">
    <location>
        <begin position="1"/>
        <end position="25"/>
    </location>
</feature>
<feature type="transmembrane region" description="Helical" evidence="7">
    <location>
        <begin position="90"/>
        <end position="112"/>
    </location>
</feature>
<dbReference type="OMA" id="DTVFVPW"/>
<dbReference type="GO" id="GO:0006629">
    <property type="term" value="P:lipid metabolic process"/>
    <property type="evidence" value="ECO:0007669"/>
    <property type="project" value="InterPro"/>
</dbReference>